<feature type="domain" description="Allantoicase" evidence="2">
    <location>
        <begin position="234"/>
        <end position="401"/>
    </location>
</feature>
<dbReference type="FunFam" id="2.60.120.260:FF:000077">
    <property type="entry name" value="Probable allantoicase"/>
    <property type="match status" value="1"/>
</dbReference>
<dbReference type="GO" id="GO:0000256">
    <property type="term" value="P:allantoin catabolic process"/>
    <property type="evidence" value="ECO:0007669"/>
    <property type="project" value="InterPro"/>
</dbReference>
<dbReference type="EMBL" id="SDOX01000001">
    <property type="protein sequence ID" value="TFJ88715.1"/>
    <property type="molecule type" value="Genomic_DNA"/>
</dbReference>
<dbReference type="PANTHER" id="PTHR12045">
    <property type="entry name" value="ALLANTOICASE"/>
    <property type="match status" value="1"/>
</dbReference>
<dbReference type="InterPro" id="IPR015908">
    <property type="entry name" value="Allantoicase_dom"/>
</dbReference>
<proteinExistence type="inferred from homology"/>
<dbReference type="AlphaFoldDB" id="A0A4D9DG41"/>
<dbReference type="HAMAP" id="MF_00813">
    <property type="entry name" value="Allantoicase"/>
    <property type="match status" value="1"/>
</dbReference>
<sequence>MADRPMQQCHTTALPDFVEETDLALSRFGGRICFATDDWFAAAENLLNHEEPIFIPDKFTAYGKWMDGWETRRKRTAGHDWCIIKLAFPGRILGVGVDTSFFTGNYAPRCSIQAASYIDDNEPIALQKLAAARTEAPGGDKIGSKASEEEMTLAASVHSDSWETILPFTLLGAGYKDTCHNYFAIEATERFTHLRLNMFPDGGIARLRVYGIVARAWHLVPATQVVDLAAVENGGKAIGCSDKHYGHPRNLINPGRGINMGDGWETARKLTRPPVLEPDEGGLIKVPGSDWAVLRLGTRGKVRELEIDTCWFKGNYPESCQVEAVELPLDVSNEDVHKAQERGEVPWRMLLPRTKLGADRQAYFDVGAEGGRAEAGGAVTHLKLTIYPDGGISRVRARGTKVEV</sequence>
<dbReference type="SUPFAM" id="SSF49785">
    <property type="entry name" value="Galactose-binding domain-like"/>
    <property type="match status" value="2"/>
</dbReference>
<comment type="similarity">
    <text evidence="1">Belongs to the allantoicase family.</text>
</comment>
<reference evidence="3 4" key="1">
    <citation type="submission" date="2019-01" db="EMBL/GenBank/DDBJ databases">
        <title>Nuclear Genome Assembly of the Microalgal Biofuel strain Nannochloropsis salina CCMP1776.</title>
        <authorList>
            <person name="Hovde B."/>
        </authorList>
    </citation>
    <scope>NUCLEOTIDE SEQUENCE [LARGE SCALE GENOMIC DNA]</scope>
    <source>
        <strain evidence="3 4">CCMP1776</strain>
    </source>
</reference>
<dbReference type="PANTHER" id="PTHR12045:SF3">
    <property type="entry name" value="INACTIVE ALLANTOICASE-RELATED"/>
    <property type="match status" value="1"/>
</dbReference>
<dbReference type="Gene3D" id="2.60.120.260">
    <property type="entry name" value="Galactose-binding domain-like"/>
    <property type="match status" value="2"/>
</dbReference>
<dbReference type="InterPro" id="IPR008979">
    <property type="entry name" value="Galactose-bd-like_sf"/>
</dbReference>
<dbReference type="OrthoDB" id="10266039at2759"/>
<comment type="caution">
    <text evidence="3">The sequence shown here is derived from an EMBL/GenBank/DDBJ whole genome shotgun (WGS) entry which is preliminary data.</text>
</comment>
<evidence type="ECO:0000313" key="4">
    <source>
        <dbReference type="Proteomes" id="UP000355283"/>
    </source>
</evidence>
<accession>A0A4D9DG41</accession>
<dbReference type="InterPro" id="IPR005164">
    <property type="entry name" value="Allantoicase"/>
</dbReference>
<keyword evidence="4" id="KW-1185">Reference proteome</keyword>
<feature type="domain" description="Allantoicase" evidence="2">
    <location>
        <begin position="29"/>
        <end position="213"/>
    </location>
</feature>
<name>A0A4D9DG41_9STRA</name>
<protein>
    <recommendedName>
        <fullName evidence="2">Allantoicase domain-containing protein</fullName>
    </recommendedName>
</protein>
<evidence type="ECO:0000313" key="3">
    <source>
        <dbReference type="EMBL" id="TFJ88715.1"/>
    </source>
</evidence>
<evidence type="ECO:0000256" key="1">
    <source>
        <dbReference type="ARBA" id="ARBA00009242"/>
    </source>
</evidence>
<evidence type="ECO:0000259" key="2">
    <source>
        <dbReference type="Pfam" id="PF03561"/>
    </source>
</evidence>
<dbReference type="Pfam" id="PF03561">
    <property type="entry name" value="Allantoicase"/>
    <property type="match status" value="2"/>
</dbReference>
<dbReference type="GO" id="GO:0004037">
    <property type="term" value="F:allantoicase activity"/>
    <property type="evidence" value="ECO:0007669"/>
    <property type="project" value="InterPro"/>
</dbReference>
<dbReference type="Proteomes" id="UP000355283">
    <property type="component" value="Unassembled WGS sequence"/>
</dbReference>
<dbReference type="PIRSF" id="PIRSF016516">
    <property type="entry name" value="Allantoicase"/>
    <property type="match status" value="1"/>
</dbReference>
<gene>
    <name evidence="3" type="ORF">NSK_000284</name>
</gene>
<organism evidence="3 4">
    <name type="scientific">Nannochloropsis salina CCMP1776</name>
    <dbReference type="NCBI Taxonomy" id="1027361"/>
    <lineage>
        <taxon>Eukaryota</taxon>
        <taxon>Sar</taxon>
        <taxon>Stramenopiles</taxon>
        <taxon>Ochrophyta</taxon>
        <taxon>Eustigmatophyceae</taxon>
        <taxon>Eustigmatales</taxon>
        <taxon>Monodopsidaceae</taxon>
        <taxon>Microchloropsis</taxon>
        <taxon>Microchloropsis salina</taxon>
    </lineage>
</organism>
<dbReference type="NCBIfam" id="TIGR02961">
    <property type="entry name" value="allantoicase"/>
    <property type="match status" value="1"/>
</dbReference>